<evidence type="ECO:0000313" key="3">
    <source>
        <dbReference type="EMBL" id="KAG2860110.1"/>
    </source>
</evidence>
<dbReference type="Proteomes" id="UP000735874">
    <property type="component" value="Unassembled WGS sequence"/>
</dbReference>
<dbReference type="Proteomes" id="UP000774804">
    <property type="component" value="Unassembled WGS sequence"/>
</dbReference>
<dbReference type="CDD" id="cd00105">
    <property type="entry name" value="KH-I"/>
    <property type="match status" value="1"/>
</dbReference>
<dbReference type="EMBL" id="RCMK01000186">
    <property type="protein sequence ID" value="KAG2945303.1"/>
    <property type="molecule type" value="Genomic_DNA"/>
</dbReference>
<dbReference type="Proteomes" id="UP000251314">
    <property type="component" value="Unassembled WGS sequence"/>
</dbReference>
<protein>
    <recommendedName>
        <fullName evidence="2">K Homology domain-containing protein</fullName>
    </recommendedName>
</protein>
<reference evidence="8 9" key="1">
    <citation type="submission" date="2018-01" db="EMBL/GenBank/DDBJ databases">
        <title>Draft genome of the strawberry crown rot pathogen Phytophthora cactorum.</title>
        <authorList>
            <person name="Armitage A.D."/>
            <person name="Lysoe E."/>
            <person name="Nellist C.F."/>
            <person name="Harrison R.J."/>
            <person name="Brurberg M.B."/>
        </authorList>
    </citation>
    <scope>NUCLEOTIDE SEQUENCE [LARGE SCALE GENOMIC DNA]</scope>
    <source>
        <strain evidence="8 9">10300</strain>
    </source>
</reference>
<proteinExistence type="predicted"/>
<dbReference type="Proteomes" id="UP000736787">
    <property type="component" value="Unassembled WGS sequence"/>
</dbReference>
<name>A0A329ST04_9STRA</name>
<dbReference type="InterPro" id="IPR004088">
    <property type="entry name" value="KH_dom_type_1"/>
</dbReference>
<reference evidence="3" key="2">
    <citation type="submission" date="2018-10" db="EMBL/GenBank/DDBJ databases">
        <title>Effector identification in a new, highly contiguous assembly of the strawberry crown rot pathogen Phytophthora cactorum.</title>
        <authorList>
            <person name="Armitage A.D."/>
            <person name="Nellist C.F."/>
            <person name="Bates H."/>
            <person name="Vickerstaff R.J."/>
            <person name="Harrison R.J."/>
        </authorList>
    </citation>
    <scope>NUCLEOTIDE SEQUENCE</scope>
    <source>
        <strain evidence="3">15-7</strain>
        <strain evidence="4">4032</strain>
        <strain evidence="5">4040</strain>
        <strain evidence="6">P415</strain>
        <strain evidence="7">P421</strain>
    </source>
</reference>
<dbReference type="EMBL" id="MJFZ01000060">
    <property type="protein sequence ID" value="RAW39755.1"/>
    <property type="molecule type" value="Genomic_DNA"/>
</dbReference>
<dbReference type="VEuPathDB" id="FungiDB:PC110_g4052"/>
<dbReference type="InterPro" id="IPR036612">
    <property type="entry name" value="KH_dom_type_1_sf"/>
</dbReference>
<dbReference type="SUPFAM" id="SSF54791">
    <property type="entry name" value="Eukaryotic type KH-domain (KH-domain type I)"/>
    <property type="match status" value="1"/>
</dbReference>
<comment type="caution">
    <text evidence="8">The sequence shown here is derived from an EMBL/GenBank/DDBJ whole genome shotgun (WGS) entry which is preliminary data.</text>
</comment>
<dbReference type="EMBL" id="RCMI01000171">
    <property type="protein sequence ID" value="KAG2928294.1"/>
    <property type="molecule type" value="Genomic_DNA"/>
</dbReference>
<evidence type="ECO:0000313" key="5">
    <source>
        <dbReference type="EMBL" id="KAG2945303.1"/>
    </source>
</evidence>
<dbReference type="Proteomes" id="UP000760860">
    <property type="component" value="Unassembled WGS sequence"/>
</dbReference>
<sequence length="394" mass="44603">MSFHTRALSQTKDLVIPDHVPVGAVIGKGGSYCKAIRENHGVRCSVDGTDRKVTLKGSRTAVKSAEDELTGLFASFAITKPGEERVFDVVVRDGPTRWWSFQKDVETTSDKQVREYPYRLQQSGRATETSSETLSWIKEFREDDMANVMDYLLEKPSELPLRIKVAFGKLCFKLRSIRCKSSTIAWSELQKLRNFEEFTTRWSNYCTRSSPSIVALMDDLESWMEKGVEPQKALSVHLAGCQGKSYDLKFHLVDGQWELHNAYSGRHVRGTYDVILDNATSFRLRAVGRDEVSENASADIQDHLDISIPDDGDFCRTKVMLSQTAPVGMRIKSFEAKSKVHVEANGLRFSICYLDQHQDEFRLECRLTTVEKEKLTAKDNEAQVLVGKVLEVLA</sequence>
<dbReference type="InterPro" id="IPR004087">
    <property type="entry name" value="KH_dom"/>
</dbReference>
<evidence type="ECO:0000313" key="6">
    <source>
        <dbReference type="EMBL" id="KAG2987321.1"/>
    </source>
</evidence>
<evidence type="ECO:0000313" key="7">
    <source>
        <dbReference type="EMBL" id="KAG3223213.1"/>
    </source>
</evidence>
<accession>A0A329ST04</accession>
<dbReference type="PROSITE" id="PS50084">
    <property type="entry name" value="KH_TYPE_1"/>
    <property type="match status" value="1"/>
</dbReference>
<dbReference type="EMBL" id="RCMG01000194">
    <property type="protein sequence ID" value="KAG2860110.1"/>
    <property type="molecule type" value="Genomic_DNA"/>
</dbReference>
<dbReference type="SMART" id="SM00322">
    <property type="entry name" value="KH"/>
    <property type="match status" value="1"/>
</dbReference>
<gene>
    <name evidence="8" type="ORF">PC110_g4052</name>
    <name evidence="3" type="ORF">PC113_g8347</name>
    <name evidence="4" type="ORF">PC115_g7238</name>
    <name evidence="5" type="ORF">PC117_g8580</name>
    <name evidence="6" type="ORF">PC118_g7360</name>
    <name evidence="7" type="ORF">PC129_g6107</name>
</gene>
<dbReference type="OrthoDB" id="90120at2759"/>
<organism evidence="8 9">
    <name type="scientific">Phytophthora cactorum</name>
    <dbReference type="NCBI Taxonomy" id="29920"/>
    <lineage>
        <taxon>Eukaryota</taxon>
        <taxon>Sar</taxon>
        <taxon>Stramenopiles</taxon>
        <taxon>Oomycota</taxon>
        <taxon>Peronosporomycetes</taxon>
        <taxon>Peronosporales</taxon>
        <taxon>Peronosporaceae</taxon>
        <taxon>Phytophthora</taxon>
    </lineage>
</organism>
<evidence type="ECO:0000256" key="1">
    <source>
        <dbReference type="PROSITE-ProRule" id="PRU00117"/>
    </source>
</evidence>
<evidence type="ECO:0000313" key="8">
    <source>
        <dbReference type="EMBL" id="RAW39755.1"/>
    </source>
</evidence>
<dbReference type="Proteomes" id="UP000697107">
    <property type="component" value="Unassembled WGS sequence"/>
</dbReference>
<evidence type="ECO:0000259" key="2">
    <source>
        <dbReference type="SMART" id="SM00322"/>
    </source>
</evidence>
<feature type="domain" description="K Homology" evidence="2">
    <location>
        <begin position="8"/>
        <end position="74"/>
    </location>
</feature>
<keyword evidence="1" id="KW-0694">RNA-binding</keyword>
<dbReference type="Pfam" id="PF00013">
    <property type="entry name" value="KH_1"/>
    <property type="match status" value="1"/>
</dbReference>
<keyword evidence="9" id="KW-1185">Reference proteome</keyword>
<dbReference type="EMBL" id="RCML01000174">
    <property type="protein sequence ID" value="KAG2987321.1"/>
    <property type="molecule type" value="Genomic_DNA"/>
</dbReference>
<dbReference type="GO" id="GO:0003723">
    <property type="term" value="F:RNA binding"/>
    <property type="evidence" value="ECO:0007669"/>
    <property type="project" value="UniProtKB-UniRule"/>
</dbReference>
<evidence type="ECO:0000313" key="9">
    <source>
        <dbReference type="Proteomes" id="UP000251314"/>
    </source>
</evidence>
<dbReference type="Gene3D" id="3.30.1370.10">
    <property type="entry name" value="K Homology domain, type 1"/>
    <property type="match status" value="1"/>
</dbReference>
<dbReference type="EMBL" id="RCMV01000152">
    <property type="protein sequence ID" value="KAG3223213.1"/>
    <property type="molecule type" value="Genomic_DNA"/>
</dbReference>
<evidence type="ECO:0000313" key="4">
    <source>
        <dbReference type="EMBL" id="KAG2928294.1"/>
    </source>
</evidence>
<dbReference type="AlphaFoldDB" id="A0A329ST04"/>